<sequence length="165" mass="19856">MALNNYATTALEDWVSNWYIRNYIDSPMDLKIEKIAQTYRIFIHQKEVPARFDIVGRYKAIVLDKRCSQEEQREQFFHELCHILRHTGHQTMMPESFRELQEWDANHFTLYAALPYHMIKQYDFENPGIISTLAQDFEVTEDLCRDRLNKINRKTTNMQSSYLLR</sequence>
<evidence type="ECO:0000259" key="1">
    <source>
        <dbReference type="Pfam" id="PF06114"/>
    </source>
</evidence>
<gene>
    <name evidence="2" type="ORF">SAMN05421676_102322</name>
</gene>
<organism evidence="2 3">
    <name type="scientific">Salinibacillus kushneri</name>
    <dbReference type="NCBI Taxonomy" id="237682"/>
    <lineage>
        <taxon>Bacteria</taxon>
        <taxon>Bacillati</taxon>
        <taxon>Bacillota</taxon>
        <taxon>Bacilli</taxon>
        <taxon>Bacillales</taxon>
        <taxon>Bacillaceae</taxon>
        <taxon>Salinibacillus</taxon>
    </lineage>
</organism>
<dbReference type="RefSeq" id="WP_093132200.1">
    <property type="nucleotide sequence ID" value="NZ_FOHJ01000002.1"/>
</dbReference>
<accession>A0A1I0B1S8</accession>
<dbReference type="Proteomes" id="UP000199095">
    <property type="component" value="Unassembled WGS sequence"/>
</dbReference>
<evidence type="ECO:0000313" key="2">
    <source>
        <dbReference type="EMBL" id="SET00422.1"/>
    </source>
</evidence>
<dbReference type="OrthoDB" id="2417909at2"/>
<reference evidence="3" key="1">
    <citation type="submission" date="2016-10" db="EMBL/GenBank/DDBJ databases">
        <authorList>
            <person name="Varghese N."/>
            <person name="Submissions S."/>
        </authorList>
    </citation>
    <scope>NUCLEOTIDE SEQUENCE [LARGE SCALE GENOMIC DNA]</scope>
    <source>
        <strain evidence="3">CGMCC 1.3566</strain>
    </source>
</reference>
<feature type="domain" description="IrrE N-terminal-like" evidence="1">
    <location>
        <begin position="53"/>
        <end position="148"/>
    </location>
</feature>
<protein>
    <recommendedName>
        <fullName evidence="1">IrrE N-terminal-like domain-containing protein</fullName>
    </recommendedName>
</protein>
<dbReference type="EMBL" id="FOHJ01000002">
    <property type="protein sequence ID" value="SET00422.1"/>
    <property type="molecule type" value="Genomic_DNA"/>
</dbReference>
<keyword evidence="3" id="KW-1185">Reference proteome</keyword>
<dbReference type="InterPro" id="IPR010359">
    <property type="entry name" value="IrrE_HExxH"/>
</dbReference>
<name>A0A1I0B1S8_9BACI</name>
<evidence type="ECO:0000313" key="3">
    <source>
        <dbReference type="Proteomes" id="UP000199095"/>
    </source>
</evidence>
<proteinExistence type="predicted"/>
<dbReference type="Pfam" id="PF06114">
    <property type="entry name" value="Peptidase_M78"/>
    <property type="match status" value="1"/>
</dbReference>
<dbReference type="AlphaFoldDB" id="A0A1I0B1S8"/>